<dbReference type="Gene3D" id="1.20.1720.10">
    <property type="entry name" value="Multidrug resistance protein D"/>
    <property type="match status" value="1"/>
</dbReference>
<keyword evidence="4 7" id="KW-0812">Transmembrane</keyword>
<feature type="transmembrane region" description="Helical" evidence="7">
    <location>
        <begin position="64"/>
        <end position="83"/>
    </location>
</feature>
<evidence type="ECO:0000256" key="6">
    <source>
        <dbReference type="ARBA" id="ARBA00023136"/>
    </source>
</evidence>
<dbReference type="InterPro" id="IPR036259">
    <property type="entry name" value="MFS_trans_sf"/>
</dbReference>
<dbReference type="GO" id="GO:0022857">
    <property type="term" value="F:transmembrane transporter activity"/>
    <property type="evidence" value="ECO:0007669"/>
    <property type="project" value="InterPro"/>
</dbReference>
<evidence type="ECO:0000313" key="10">
    <source>
        <dbReference type="EMBL" id="ORY80569.1"/>
    </source>
</evidence>
<keyword evidence="11" id="KW-1185">Reference proteome</keyword>
<protein>
    <submittedName>
        <fullName evidence="10">MFS general substrate transporter</fullName>
    </submittedName>
</protein>
<gene>
    <name evidence="10" type="ORF">LY90DRAFT_376042</name>
</gene>
<dbReference type="STRING" id="1754190.A0A1Y2F9J8"/>
<evidence type="ECO:0000256" key="5">
    <source>
        <dbReference type="ARBA" id="ARBA00022989"/>
    </source>
</evidence>
<dbReference type="PANTHER" id="PTHR23501:SF191">
    <property type="entry name" value="VACUOLAR BASIC AMINO ACID TRANSPORTER 4"/>
    <property type="match status" value="1"/>
</dbReference>
<comment type="caution">
    <text evidence="10">The sequence shown here is derived from an EMBL/GenBank/DDBJ whole genome shotgun (WGS) entry which is preliminary data.</text>
</comment>
<dbReference type="OrthoDB" id="2147446at2759"/>
<comment type="similarity">
    <text evidence="2">Belongs to the major facilitator superfamily.</text>
</comment>
<dbReference type="Proteomes" id="UP000193920">
    <property type="component" value="Unassembled WGS sequence"/>
</dbReference>
<dbReference type="AlphaFoldDB" id="A0A1Y2F9J8"/>
<keyword evidence="3" id="KW-0813">Transport</keyword>
<evidence type="ECO:0000256" key="3">
    <source>
        <dbReference type="ARBA" id="ARBA00022448"/>
    </source>
</evidence>
<feature type="transmembrane region" description="Helical" evidence="7">
    <location>
        <begin position="298"/>
        <end position="317"/>
    </location>
</feature>
<feature type="signal peptide" evidence="8">
    <location>
        <begin position="1"/>
        <end position="19"/>
    </location>
</feature>
<feature type="domain" description="Major facilitator superfamily (MFS) profile" evidence="9">
    <location>
        <begin position="1"/>
        <end position="366"/>
    </location>
</feature>
<reference evidence="10 11" key="1">
    <citation type="submission" date="2016-08" db="EMBL/GenBank/DDBJ databases">
        <title>A Parts List for Fungal Cellulosomes Revealed by Comparative Genomics.</title>
        <authorList>
            <consortium name="DOE Joint Genome Institute"/>
            <person name="Haitjema C.H."/>
            <person name="Gilmore S.P."/>
            <person name="Henske J.K."/>
            <person name="Solomon K.V."/>
            <person name="De Groot R."/>
            <person name="Kuo A."/>
            <person name="Mondo S.J."/>
            <person name="Salamov A.A."/>
            <person name="Labutti K."/>
            <person name="Zhao Z."/>
            <person name="Chiniquy J."/>
            <person name="Barry K."/>
            <person name="Brewer H.M."/>
            <person name="Purvine S.O."/>
            <person name="Wright A.T."/>
            <person name="Boxma B."/>
            <person name="Van Alen T."/>
            <person name="Hackstein J.H."/>
            <person name="Baker S.E."/>
            <person name="Grigoriev I.V."/>
            <person name="O'Malley M.A."/>
        </authorList>
    </citation>
    <scope>NUCLEOTIDE SEQUENCE [LARGE SCALE GENOMIC DNA]</scope>
    <source>
        <strain evidence="10 11">G1</strain>
    </source>
</reference>
<dbReference type="Pfam" id="PF07690">
    <property type="entry name" value="MFS_1"/>
    <property type="match status" value="1"/>
</dbReference>
<organism evidence="10 11">
    <name type="scientific">Neocallimastix californiae</name>
    <dbReference type="NCBI Taxonomy" id="1754190"/>
    <lineage>
        <taxon>Eukaryota</taxon>
        <taxon>Fungi</taxon>
        <taxon>Fungi incertae sedis</taxon>
        <taxon>Chytridiomycota</taxon>
        <taxon>Chytridiomycota incertae sedis</taxon>
        <taxon>Neocallimastigomycetes</taxon>
        <taxon>Neocallimastigales</taxon>
        <taxon>Neocallimastigaceae</taxon>
        <taxon>Neocallimastix</taxon>
    </lineage>
</organism>
<evidence type="ECO:0000259" key="9">
    <source>
        <dbReference type="PROSITE" id="PS50850"/>
    </source>
</evidence>
<feature type="transmembrane region" description="Helical" evidence="7">
    <location>
        <begin position="324"/>
        <end position="343"/>
    </location>
</feature>
<keyword evidence="8" id="KW-0732">Signal</keyword>
<evidence type="ECO:0000256" key="2">
    <source>
        <dbReference type="ARBA" id="ARBA00008335"/>
    </source>
</evidence>
<dbReference type="InterPro" id="IPR020846">
    <property type="entry name" value="MFS_dom"/>
</dbReference>
<dbReference type="PANTHER" id="PTHR23501">
    <property type="entry name" value="MAJOR FACILITATOR SUPERFAMILY"/>
    <property type="match status" value="1"/>
</dbReference>
<feature type="transmembrane region" description="Helical" evidence="7">
    <location>
        <begin position="188"/>
        <end position="207"/>
    </location>
</feature>
<keyword evidence="6 7" id="KW-0472">Membrane</keyword>
<dbReference type="EMBL" id="MCOG01000012">
    <property type="protein sequence ID" value="ORY80569.1"/>
    <property type="molecule type" value="Genomic_DNA"/>
</dbReference>
<evidence type="ECO:0000256" key="4">
    <source>
        <dbReference type="ARBA" id="ARBA00022692"/>
    </source>
</evidence>
<feature type="transmembrane region" description="Helical" evidence="7">
    <location>
        <begin position="89"/>
        <end position="109"/>
    </location>
</feature>
<feature type="transmembrane region" description="Helical" evidence="7">
    <location>
        <begin position="219"/>
        <end position="238"/>
    </location>
</feature>
<evidence type="ECO:0000256" key="7">
    <source>
        <dbReference type="SAM" id="Phobius"/>
    </source>
</evidence>
<sequence>MALIISLIMSSLDISIVATALPTISNQFHSKDEYTWVITSYMLAKTAFQPMFGKFADIFGRRPIMICVLIVFVGTSAICGAANNIKMLIIFRGIQGIGGGGIMAMTNIIISDIVPLKQRGVYMGISGAVFAFASVIGPLIGGVFTDQLSWRWAFYVNIPIGIIAVIVIALFVNIPTPAGSFSEKIRKIDFIGTFLLVFSVVLLLLGLSWGGTKYSWKSATIILFFVGFFIGFSIYLLVEWKVAKEPITPFQIFKNKNVGLCCLISFFLGITFIGVTNTMPLLYQDGRGISATNSGLRLVPYSVMLSVGNIGSGYLIGKYGYVERYMRTGGVLLIVAAYLISLFGLNSSYVFEFFTFCLLGISVGLN</sequence>
<feature type="transmembrane region" description="Helical" evidence="7">
    <location>
        <begin position="258"/>
        <end position="278"/>
    </location>
</feature>
<feature type="transmembrane region" description="Helical" evidence="7">
    <location>
        <begin position="36"/>
        <end position="52"/>
    </location>
</feature>
<evidence type="ECO:0000313" key="11">
    <source>
        <dbReference type="Proteomes" id="UP000193920"/>
    </source>
</evidence>
<name>A0A1Y2F9J8_9FUNG</name>
<dbReference type="GO" id="GO:0005886">
    <property type="term" value="C:plasma membrane"/>
    <property type="evidence" value="ECO:0007669"/>
    <property type="project" value="TreeGrafter"/>
</dbReference>
<accession>A0A1Y2F9J8</accession>
<dbReference type="PROSITE" id="PS50850">
    <property type="entry name" value="MFS"/>
    <property type="match status" value="1"/>
</dbReference>
<evidence type="ECO:0000256" key="8">
    <source>
        <dbReference type="SAM" id="SignalP"/>
    </source>
</evidence>
<dbReference type="InterPro" id="IPR011701">
    <property type="entry name" value="MFS"/>
</dbReference>
<dbReference type="FunFam" id="1.20.1720.10:FF:000013">
    <property type="entry name" value="Related to multidrug resistance proteins"/>
    <property type="match status" value="1"/>
</dbReference>
<proteinExistence type="inferred from homology"/>
<feature type="transmembrane region" description="Helical" evidence="7">
    <location>
        <begin position="152"/>
        <end position="176"/>
    </location>
</feature>
<feature type="transmembrane region" description="Helical" evidence="7">
    <location>
        <begin position="121"/>
        <end position="140"/>
    </location>
</feature>
<dbReference type="PRINTS" id="PR01036">
    <property type="entry name" value="TCRTETB"/>
</dbReference>
<feature type="non-terminal residue" evidence="10">
    <location>
        <position position="366"/>
    </location>
</feature>
<dbReference type="SUPFAM" id="SSF103473">
    <property type="entry name" value="MFS general substrate transporter"/>
    <property type="match status" value="1"/>
</dbReference>
<keyword evidence="5 7" id="KW-1133">Transmembrane helix</keyword>
<feature type="chain" id="PRO_5013322403" evidence="8">
    <location>
        <begin position="20"/>
        <end position="366"/>
    </location>
</feature>
<comment type="subcellular location">
    <subcellularLocation>
        <location evidence="1">Endomembrane system</location>
        <topology evidence="1">Multi-pass membrane protein</topology>
    </subcellularLocation>
</comment>
<dbReference type="Gene3D" id="1.20.1250.20">
    <property type="entry name" value="MFS general substrate transporter like domains"/>
    <property type="match status" value="1"/>
</dbReference>
<evidence type="ECO:0000256" key="1">
    <source>
        <dbReference type="ARBA" id="ARBA00004127"/>
    </source>
</evidence>
<dbReference type="GO" id="GO:0012505">
    <property type="term" value="C:endomembrane system"/>
    <property type="evidence" value="ECO:0007669"/>
    <property type="project" value="UniProtKB-SubCell"/>
</dbReference>